<dbReference type="FunFam" id="2.30.29.30:FF:000111">
    <property type="entry name" value="anillin isoform X1"/>
    <property type="match status" value="1"/>
</dbReference>
<dbReference type="PANTHER" id="PTHR21538">
    <property type="entry name" value="ANILLIN/RHOTEKIN RTKN"/>
    <property type="match status" value="1"/>
</dbReference>
<dbReference type="SMART" id="SM00233">
    <property type="entry name" value="PH"/>
    <property type="match status" value="1"/>
</dbReference>
<keyword evidence="6" id="KW-1185">Reference proteome</keyword>
<feature type="compositionally biased region" description="Polar residues" evidence="3">
    <location>
        <begin position="374"/>
        <end position="387"/>
    </location>
</feature>
<dbReference type="Pfam" id="PF16018">
    <property type="entry name" value="Anillin_N"/>
    <property type="match status" value="1"/>
</dbReference>
<dbReference type="EMBL" id="PZQS01000012">
    <property type="protein sequence ID" value="PVD21062.1"/>
    <property type="molecule type" value="Genomic_DNA"/>
</dbReference>
<dbReference type="InterPro" id="IPR031970">
    <property type="entry name" value="Anillin_N"/>
</dbReference>
<feature type="region of interest" description="Disordered" evidence="3">
    <location>
        <begin position="945"/>
        <end position="970"/>
    </location>
</feature>
<feature type="compositionally biased region" description="Polar residues" evidence="3">
    <location>
        <begin position="337"/>
        <end position="350"/>
    </location>
</feature>
<protein>
    <recommendedName>
        <fullName evidence="4">PH domain-containing protein</fullName>
    </recommendedName>
</protein>
<feature type="compositionally biased region" description="Polar residues" evidence="3">
    <location>
        <begin position="631"/>
        <end position="646"/>
    </location>
</feature>
<dbReference type="InterPro" id="IPR037840">
    <property type="entry name" value="PH_Anillin"/>
</dbReference>
<feature type="region of interest" description="Disordered" evidence="3">
    <location>
        <begin position="1"/>
        <end position="254"/>
    </location>
</feature>
<reference evidence="5 6" key="1">
    <citation type="submission" date="2018-04" db="EMBL/GenBank/DDBJ databases">
        <title>The genome of golden apple snail Pomacea canaliculata provides insight into stress tolerance and invasive adaptation.</title>
        <authorList>
            <person name="Liu C."/>
            <person name="Liu B."/>
            <person name="Ren Y."/>
            <person name="Zhang Y."/>
            <person name="Wang H."/>
            <person name="Li S."/>
            <person name="Jiang F."/>
            <person name="Yin L."/>
            <person name="Zhang G."/>
            <person name="Qian W."/>
            <person name="Fan W."/>
        </authorList>
    </citation>
    <scope>NUCLEOTIDE SEQUENCE [LARGE SCALE GENOMIC DNA]</scope>
    <source>
        <strain evidence="5">SZHN2017</strain>
        <tissue evidence="5">Muscle</tissue>
    </source>
</reference>
<evidence type="ECO:0000313" key="5">
    <source>
        <dbReference type="EMBL" id="PVD21062.1"/>
    </source>
</evidence>
<feature type="compositionally biased region" description="Basic and acidic residues" evidence="3">
    <location>
        <begin position="141"/>
        <end position="155"/>
    </location>
</feature>
<dbReference type="InterPro" id="IPR011993">
    <property type="entry name" value="PH-like_dom_sf"/>
</dbReference>
<dbReference type="GO" id="GO:0005826">
    <property type="term" value="C:actomyosin contractile ring"/>
    <property type="evidence" value="ECO:0007669"/>
    <property type="project" value="TreeGrafter"/>
</dbReference>
<feature type="region of interest" description="Disordered" evidence="3">
    <location>
        <begin position="567"/>
        <end position="686"/>
    </location>
</feature>
<dbReference type="SUPFAM" id="SSF50729">
    <property type="entry name" value="PH domain-like"/>
    <property type="match status" value="1"/>
</dbReference>
<feature type="region of interest" description="Disordered" evidence="3">
    <location>
        <begin position="521"/>
        <end position="555"/>
    </location>
</feature>
<dbReference type="OrthoDB" id="5915976at2759"/>
<evidence type="ECO:0000256" key="3">
    <source>
        <dbReference type="SAM" id="MobiDB-lite"/>
    </source>
</evidence>
<dbReference type="GO" id="GO:0000915">
    <property type="term" value="P:actomyosin contractile ring assembly"/>
    <property type="evidence" value="ECO:0007669"/>
    <property type="project" value="TreeGrafter"/>
</dbReference>
<feature type="coiled-coil region" evidence="2">
    <location>
        <begin position="774"/>
        <end position="801"/>
    </location>
</feature>
<feature type="domain" description="PH" evidence="4">
    <location>
        <begin position="1023"/>
        <end position="1147"/>
    </location>
</feature>
<feature type="compositionally biased region" description="Polar residues" evidence="3">
    <location>
        <begin position="491"/>
        <end position="501"/>
    </location>
</feature>
<gene>
    <name evidence="5" type="ORF">C0Q70_19228</name>
</gene>
<proteinExistence type="predicted"/>
<dbReference type="Gene3D" id="2.30.29.30">
    <property type="entry name" value="Pleckstrin-homology domain (PH domain)/Phosphotyrosine-binding domain (PTB)"/>
    <property type="match status" value="1"/>
</dbReference>
<accession>A0A2T7NIT1</accession>
<dbReference type="Pfam" id="PF00169">
    <property type="entry name" value="PH"/>
    <property type="match status" value="1"/>
</dbReference>
<comment type="caution">
    <text evidence="5">The sequence shown here is derived from an EMBL/GenBank/DDBJ whole genome shotgun (WGS) entry which is preliminary data.</text>
</comment>
<dbReference type="PROSITE" id="PS50003">
    <property type="entry name" value="PH_DOMAIN"/>
    <property type="match status" value="1"/>
</dbReference>
<feature type="compositionally biased region" description="Low complexity" evidence="3">
    <location>
        <begin position="647"/>
        <end position="660"/>
    </location>
</feature>
<dbReference type="PANTHER" id="PTHR21538:SF23">
    <property type="entry name" value="ANILLIN"/>
    <property type="match status" value="1"/>
</dbReference>
<dbReference type="InterPro" id="IPR001849">
    <property type="entry name" value="PH_domain"/>
</dbReference>
<dbReference type="CDD" id="cd01263">
    <property type="entry name" value="PH_anillin"/>
    <property type="match status" value="1"/>
</dbReference>
<feature type="compositionally biased region" description="Basic residues" evidence="3">
    <location>
        <begin position="948"/>
        <end position="958"/>
    </location>
</feature>
<feature type="compositionally biased region" description="Polar residues" evidence="3">
    <location>
        <begin position="208"/>
        <end position="230"/>
    </location>
</feature>
<feature type="compositionally biased region" description="Low complexity" evidence="3">
    <location>
        <begin position="310"/>
        <end position="323"/>
    </location>
</feature>
<evidence type="ECO:0000259" key="4">
    <source>
        <dbReference type="PROSITE" id="PS50003"/>
    </source>
</evidence>
<feature type="region of interest" description="Disordered" evidence="3">
    <location>
        <begin position="305"/>
        <end position="395"/>
    </location>
</feature>
<keyword evidence="1 2" id="KW-0175">Coiled coil</keyword>
<sequence length="1162" mass="128929">MDAETERLIERTRQRRELLNQKMGKTPEAAPRKRRTPLAEDFMDNIVKQEASDAQQTSDDSPKRQCLRDEENRIKPDTPAIPSVRSRLHDLANKDPMTPVPTPRKSLSSPPEKTRTHENGSTSRKTRFAKLAQNIDQWEDDLSHPTIVKEVETKPRWQPPKAKTQTTVTLGSSKKGPAPPPPVEAGHLSVKSRLASPKTVPAPVLPQVKSSESKNSPVRSNSKVELNSSPRPYKPYEQNAKVSPVKSPVTSKSSLIGTKVAELPKEKAVRKSVDDEPTAHSVSARMSAWEQLSSANAVSDIKKVQPGVCTPSKTPLPKKSPTKQVSVTPGYPVAGSITPSKNSSLANTKSFQERIRERASEINPSAGGEKTGEGLTSGTNSKLSPSKASPAMKTVQQRLLEQTQSTDMAQRLRQERMAELQSIQNRWKNGLLKEGDDVIEFTCLLSMIHSYTDFENKLSAMGFEVKQQEENEKKAQSQSHLPLRPPPPPSMNTLQSSITKADKPQCSTSLFGIVSKKKETFASTTPAPATKGSRKVKFDDSFDSDDSEASIAKKPNVQSVVQVTVEVSSHHTEVPDSDSTDVLTETTEDPETSEGEVVLRHPCPAGTQSQKPKREDDEDLSLSAFVPASVRRQSILPSPQRQTSQNLDSSLDSTDSFDSTAGSTTDLTEGQSRSGYCPEDTDDSADNRDAIADLLNEAMDSDKEDSPVVLRRRSHLKATQEEDLPFTLSSYRASRNSQIAEVKQTIVRNSKYANMHVEEEPVEMPTPPVPTVSRQSIHERIKELQELVQQEQNVIMQTSNALNQCFSNSSYFAGSAEQVECNRLLLIACQKRQAFLTEIQRLKNTGCLDPAGPGPKGSLTISDIRLPLKKDFVTKIGTSQDTTTYYFILVLRNGPQLICTQMLSTHDPMMRGSLDFPNLIKINGITGSFKLNLDIYCMSVSREPAGKDKKKKTPKKGKSGSSMTVPSPGGPMAVHTTSFTQVTSVQLTMKSLDRNSFQLERLPFLSPLHGTIYLSLKCLMEANVEEKGFLTMFEDVSGLGSWHRRWCVLAGNKLQFWKYPDDETRKDPMGYIDLKRCITEKVGLIARDICARPHTFELLTVRQPCRGEKDTLITKTYSTMTTVRYMLSADTKEERIVWCNKMNRALANIRTWHADALRPASK</sequence>
<dbReference type="AlphaFoldDB" id="A0A2T7NIT1"/>
<feature type="compositionally biased region" description="Polar residues" evidence="3">
    <location>
        <begin position="163"/>
        <end position="172"/>
    </location>
</feature>
<feature type="compositionally biased region" description="Basic and acidic residues" evidence="3">
    <location>
        <begin position="1"/>
        <end position="19"/>
    </location>
</feature>
<dbReference type="InterPro" id="IPR012966">
    <property type="entry name" value="AHD"/>
</dbReference>
<dbReference type="InterPro" id="IPR051364">
    <property type="entry name" value="Cytokinesis/Rho-signaling"/>
</dbReference>
<dbReference type="GO" id="GO:0031106">
    <property type="term" value="P:septin ring organization"/>
    <property type="evidence" value="ECO:0007669"/>
    <property type="project" value="TreeGrafter"/>
</dbReference>
<evidence type="ECO:0000256" key="2">
    <source>
        <dbReference type="SAM" id="Coils"/>
    </source>
</evidence>
<organism evidence="5 6">
    <name type="scientific">Pomacea canaliculata</name>
    <name type="common">Golden apple snail</name>
    <dbReference type="NCBI Taxonomy" id="400727"/>
    <lineage>
        <taxon>Eukaryota</taxon>
        <taxon>Metazoa</taxon>
        <taxon>Spiralia</taxon>
        <taxon>Lophotrochozoa</taxon>
        <taxon>Mollusca</taxon>
        <taxon>Gastropoda</taxon>
        <taxon>Caenogastropoda</taxon>
        <taxon>Architaenioglossa</taxon>
        <taxon>Ampullarioidea</taxon>
        <taxon>Ampullariidae</taxon>
        <taxon>Pomacea</taxon>
    </lineage>
</organism>
<feature type="region of interest" description="Disordered" evidence="3">
    <location>
        <begin position="467"/>
        <end position="501"/>
    </location>
</feature>
<feature type="compositionally biased region" description="Polar residues" evidence="3">
    <location>
        <begin position="661"/>
        <end position="674"/>
    </location>
</feature>
<dbReference type="Pfam" id="PF08174">
    <property type="entry name" value="Anillin"/>
    <property type="match status" value="1"/>
</dbReference>
<evidence type="ECO:0000256" key="1">
    <source>
        <dbReference type="ARBA" id="ARBA00023054"/>
    </source>
</evidence>
<dbReference type="Proteomes" id="UP000245119">
    <property type="component" value="Linkage Group LG12"/>
</dbReference>
<feature type="compositionally biased region" description="Basic and acidic residues" evidence="3">
    <location>
        <begin position="351"/>
        <end position="360"/>
    </location>
</feature>
<feature type="compositionally biased region" description="Low complexity" evidence="3">
    <location>
        <begin position="241"/>
        <end position="254"/>
    </location>
</feature>
<dbReference type="GO" id="GO:0000281">
    <property type="term" value="P:mitotic cytokinesis"/>
    <property type="evidence" value="ECO:0007669"/>
    <property type="project" value="TreeGrafter"/>
</dbReference>
<evidence type="ECO:0000313" key="6">
    <source>
        <dbReference type="Proteomes" id="UP000245119"/>
    </source>
</evidence>
<feature type="compositionally biased region" description="Basic and acidic residues" evidence="3">
    <location>
        <begin position="60"/>
        <end position="76"/>
    </location>
</feature>
<dbReference type="STRING" id="400727.A0A2T7NIT1"/>
<name>A0A2T7NIT1_POMCA</name>